<organism evidence="14 15">
    <name type="scientific">Paenibacillus dendrobii</name>
    <dbReference type="NCBI Taxonomy" id="2691084"/>
    <lineage>
        <taxon>Bacteria</taxon>
        <taxon>Bacillati</taxon>
        <taxon>Bacillota</taxon>
        <taxon>Bacilli</taxon>
        <taxon>Bacillales</taxon>
        <taxon>Paenibacillaceae</taxon>
        <taxon>Paenibacillus</taxon>
    </lineage>
</organism>
<dbReference type="GO" id="GO:0000155">
    <property type="term" value="F:phosphorelay sensor kinase activity"/>
    <property type="evidence" value="ECO:0007669"/>
    <property type="project" value="InterPro"/>
</dbReference>
<feature type="transmembrane region" description="Helical" evidence="12">
    <location>
        <begin position="293"/>
        <end position="316"/>
    </location>
</feature>
<evidence type="ECO:0000256" key="6">
    <source>
        <dbReference type="ARBA" id="ARBA00022741"/>
    </source>
</evidence>
<evidence type="ECO:0000256" key="7">
    <source>
        <dbReference type="ARBA" id="ARBA00022777"/>
    </source>
</evidence>
<evidence type="ECO:0000256" key="9">
    <source>
        <dbReference type="ARBA" id="ARBA00022989"/>
    </source>
</evidence>
<evidence type="ECO:0000256" key="11">
    <source>
        <dbReference type="ARBA" id="ARBA00023136"/>
    </source>
</evidence>
<keyword evidence="4" id="KW-0808">Transferase</keyword>
<evidence type="ECO:0000259" key="13">
    <source>
        <dbReference type="PROSITE" id="PS50885"/>
    </source>
</evidence>
<sequence>MKIAKFSLRKKLIWSALVCFLLPLGGIYLLTNFLTKDLLLDRAVVSSEDALKAVQSDVNSVLDQTLELSNTVLTNTEIRQHIISGQKKKGTQEQKDDYLVSYSRLIRLLDELFGQHDEFYVTILGKNDFTYTNYSYSDFNPMRLYDQPWFTQLNQMPSFSTYWVGLQQNYFDTLHKKNSFLVTIGRPIRTSSNSAIGYVVISVNENKIRNYLIKGSSSNQEIMLLSEDGKVISHSDPSLIGSNMSWWNPQEHARTIEMDGKKYVYAEQAIHANNWRLVSLVPLSSAVSKNKQILLVSFGLQVLFFTLFCMLLTALISKFTKPIRDLSRFITHIGHGQLDIRSGIRGDNEVTQLAKTIDHMLDRIESMIEQITVEQSKKRKAELEMLQAQINPHFMFNLLNSIRLNILIQGDKENAELISSLSSLLRMTINRHNEFIPLFEEVDTVQHYIRLMNFRHANQVRLEVGYETGCENALVPRFMIQPLIENAIIHGFEQFDGDIFIDAQHLTKDGTNDLRISVRDNGVGMSEVQIQELRAGVDSVQMHTEPAKKGFSGIGVQNVFQRLRLIYGPDVQLEIHSERDVGTNIILTFPFQLERGEHGVDSNSGG</sequence>
<keyword evidence="15" id="KW-1185">Reference proteome</keyword>
<dbReference type="PROSITE" id="PS50885">
    <property type="entry name" value="HAMP"/>
    <property type="match status" value="1"/>
</dbReference>
<keyword evidence="8" id="KW-0067">ATP-binding</keyword>
<keyword evidence="10" id="KW-0902">Two-component regulatory system</keyword>
<reference evidence="14 15" key="1">
    <citation type="submission" date="2019-12" db="EMBL/GenBank/DDBJ databases">
        <title>Paenibacillus sp. nov., an endophytic bacterium isolated from the stem of Dendrobium.</title>
        <authorList>
            <person name="Zhao R."/>
        </authorList>
    </citation>
    <scope>NUCLEOTIDE SEQUENCE [LARGE SCALE GENOMIC DNA]</scope>
    <source>
        <strain evidence="14 15">HJL G12</strain>
    </source>
</reference>
<evidence type="ECO:0000256" key="10">
    <source>
        <dbReference type="ARBA" id="ARBA00023012"/>
    </source>
</evidence>
<comment type="caution">
    <text evidence="14">The sequence shown here is derived from an EMBL/GenBank/DDBJ whole genome shotgun (WGS) entry which is preliminary data.</text>
</comment>
<evidence type="ECO:0000256" key="1">
    <source>
        <dbReference type="ARBA" id="ARBA00004651"/>
    </source>
</evidence>
<dbReference type="Pfam" id="PF02743">
    <property type="entry name" value="dCache_1"/>
    <property type="match status" value="1"/>
</dbReference>
<comment type="subcellular location">
    <subcellularLocation>
        <location evidence="1">Cell membrane</location>
        <topology evidence="1">Multi-pass membrane protein</topology>
    </subcellularLocation>
</comment>
<evidence type="ECO:0000256" key="8">
    <source>
        <dbReference type="ARBA" id="ARBA00022840"/>
    </source>
</evidence>
<dbReference type="AlphaFoldDB" id="A0A7X3LGV8"/>
<dbReference type="Gene3D" id="3.30.450.20">
    <property type="entry name" value="PAS domain"/>
    <property type="match status" value="2"/>
</dbReference>
<evidence type="ECO:0000256" key="12">
    <source>
        <dbReference type="SAM" id="Phobius"/>
    </source>
</evidence>
<evidence type="ECO:0000313" key="14">
    <source>
        <dbReference type="EMBL" id="MWV42908.1"/>
    </source>
</evidence>
<evidence type="ECO:0000313" key="15">
    <source>
        <dbReference type="Proteomes" id="UP000460318"/>
    </source>
</evidence>
<evidence type="ECO:0000256" key="2">
    <source>
        <dbReference type="ARBA" id="ARBA00022475"/>
    </source>
</evidence>
<keyword evidence="5 12" id="KW-0812">Transmembrane</keyword>
<evidence type="ECO:0000256" key="4">
    <source>
        <dbReference type="ARBA" id="ARBA00022679"/>
    </source>
</evidence>
<keyword evidence="11 12" id="KW-0472">Membrane</keyword>
<feature type="domain" description="HAMP" evidence="13">
    <location>
        <begin position="317"/>
        <end position="369"/>
    </location>
</feature>
<dbReference type="Gene3D" id="3.30.565.10">
    <property type="entry name" value="Histidine kinase-like ATPase, C-terminal domain"/>
    <property type="match status" value="1"/>
</dbReference>
<dbReference type="InterPro" id="IPR033479">
    <property type="entry name" value="dCache_1"/>
</dbReference>
<dbReference type="InterPro" id="IPR050640">
    <property type="entry name" value="Bact_2-comp_sensor_kinase"/>
</dbReference>
<dbReference type="EMBL" id="WUBI01000001">
    <property type="protein sequence ID" value="MWV42908.1"/>
    <property type="molecule type" value="Genomic_DNA"/>
</dbReference>
<dbReference type="SUPFAM" id="SSF158472">
    <property type="entry name" value="HAMP domain-like"/>
    <property type="match status" value="1"/>
</dbReference>
<dbReference type="SUPFAM" id="SSF55874">
    <property type="entry name" value="ATPase domain of HSP90 chaperone/DNA topoisomerase II/histidine kinase"/>
    <property type="match status" value="1"/>
</dbReference>
<keyword evidence="6" id="KW-0547">Nucleotide-binding</keyword>
<dbReference type="CDD" id="cd06225">
    <property type="entry name" value="HAMP"/>
    <property type="match status" value="1"/>
</dbReference>
<dbReference type="Proteomes" id="UP000460318">
    <property type="component" value="Unassembled WGS sequence"/>
</dbReference>
<dbReference type="PANTHER" id="PTHR34220:SF11">
    <property type="entry name" value="SENSOR PROTEIN KINASE HPTS"/>
    <property type="match status" value="1"/>
</dbReference>
<dbReference type="SMART" id="SM00387">
    <property type="entry name" value="HATPase_c"/>
    <property type="match status" value="1"/>
</dbReference>
<protein>
    <submittedName>
        <fullName evidence="14">HAMP domain-containing protein</fullName>
    </submittedName>
</protein>
<dbReference type="Pfam" id="PF00672">
    <property type="entry name" value="HAMP"/>
    <property type="match status" value="1"/>
</dbReference>
<dbReference type="InterPro" id="IPR036890">
    <property type="entry name" value="HATPase_C_sf"/>
</dbReference>
<dbReference type="InterPro" id="IPR003660">
    <property type="entry name" value="HAMP_dom"/>
</dbReference>
<proteinExistence type="predicted"/>
<accession>A0A7X3LGV8</accession>
<dbReference type="GO" id="GO:0005886">
    <property type="term" value="C:plasma membrane"/>
    <property type="evidence" value="ECO:0007669"/>
    <property type="project" value="UniProtKB-SubCell"/>
</dbReference>
<dbReference type="InterPro" id="IPR003594">
    <property type="entry name" value="HATPase_dom"/>
</dbReference>
<dbReference type="GO" id="GO:0005524">
    <property type="term" value="F:ATP binding"/>
    <property type="evidence" value="ECO:0007669"/>
    <property type="project" value="UniProtKB-KW"/>
</dbReference>
<name>A0A7X3LGV8_9BACL</name>
<dbReference type="Pfam" id="PF06580">
    <property type="entry name" value="His_kinase"/>
    <property type="match status" value="1"/>
</dbReference>
<dbReference type="RefSeq" id="WP_160496468.1">
    <property type="nucleotide sequence ID" value="NZ_WUBI01000001.1"/>
</dbReference>
<gene>
    <name evidence="14" type="ORF">GRF59_04640</name>
</gene>
<keyword evidence="7" id="KW-0418">Kinase</keyword>
<feature type="transmembrane region" description="Helical" evidence="12">
    <location>
        <begin position="12"/>
        <end position="30"/>
    </location>
</feature>
<dbReference type="Gene3D" id="1.10.8.500">
    <property type="entry name" value="HAMP domain in histidine kinase"/>
    <property type="match status" value="1"/>
</dbReference>
<dbReference type="Pfam" id="PF02518">
    <property type="entry name" value="HATPase_c"/>
    <property type="match status" value="1"/>
</dbReference>
<dbReference type="PANTHER" id="PTHR34220">
    <property type="entry name" value="SENSOR HISTIDINE KINASE YPDA"/>
    <property type="match status" value="1"/>
</dbReference>
<keyword evidence="3" id="KW-0597">Phosphoprotein</keyword>
<dbReference type="InterPro" id="IPR010559">
    <property type="entry name" value="Sig_transdc_His_kin_internal"/>
</dbReference>
<dbReference type="SMART" id="SM00304">
    <property type="entry name" value="HAMP"/>
    <property type="match status" value="1"/>
</dbReference>
<evidence type="ECO:0000256" key="5">
    <source>
        <dbReference type="ARBA" id="ARBA00022692"/>
    </source>
</evidence>
<keyword evidence="2" id="KW-1003">Cell membrane</keyword>
<evidence type="ECO:0000256" key="3">
    <source>
        <dbReference type="ARBA" id="ARBA00022553"/>
    </source>
</evidence>
<keyword evidence="9 12" id="KW-1133">Transmembrane helix</keyword>